<feature type="transmembrane region" description="Helical" evidence="5">
    <location>
        <begin position="175"/>
        <end position="194"/>
    </location>
</feature>
<keyword evidence="7" id="KW-1185">Reference proteome</keyword>
<evidence type="ECO:0000256" key="5">
    <source>
        <dbReference type="SAM" id="Phobius"/>
    </source>
</evidence>
<evidence type="ECO:0000313" key="7">
    <source>
        <dbReference type="Proteomes" id="UP000183954"/>
    </source>
</evidence>
<gene>
    <name evidence="6" type="ORF">SAMN02746098_04108</name>
</gene>
<dbReference type="GO" id="GO:0016020">
    <property type="term" value="C:membrane"/>
    <property type="evidence" value="ECO:0007669"/>
    <property type="project" value="UniProtKB-SubCell"/>
</dbReference>
<dbReference type="CDD" id="cd13963">
    <property type="entry name" value="PT_UbiA_2"/>
    <property type="match status" value="1"/>
</dbReference>
<organism evidence="6 7">
    <name type="scientific">Desulfosporosinus lacus DSM 15449</name>
    <dbReference type="NCBI Taxonomy" id="1121420"/>
    <lineage>
        <taxon>Bacteria</taxon>
        <taxon>Bacillati</taxon>
        <taxon>Bacillota</taxon>
        <taxon>Clostridia</taxon>
        <taxon>Eubacteriales</taxon>
        <taxon>Desulfitobacteriaceae</taxon>
        <taxon>Desulfosporosinus</taxon>
    </lineage>
</organism>
<evidence type="ECO:0000256" key="2">
    <source>
        <dbReference type="ARBA" id="ARBA00022692"/>
    </source>
</evidence>
<dbReference type="Gene3D" id="1.10.357.140">
    <property type="entry name" value="UbiA prenyltransferase"/>
    <property type="match status" value="1"/>
</dbReference>
<accession>A0A1M6B8P9</accession>
<feature type="transmembrane region" description="Helical" evidence="5">
    <location>
        <begin position="250"/>
        <end position="268"/>
    </location>
</feature>
<dbReference type="InterPro" id="IPR044878">
    <property type="entry name" value="UbiA_sf"/>
</dbReference>
<evidence type="ECO:0000256" key="3">
    <source>
        <dbReference type="ARBA" id="ARBA00022989"/>
    </source>
</evidence>
<dbReference type="GO" id="GO:0016765">
    <property type="term" value="F:transferase activity, transferring alkyl or aryl (other than methyl) groups"/>
    <property type="evidence" value="ECO:0007669"/>
    <property type="project" value="InterPro"/>
</dbReference>
<keyword evidence="6" id="KW-0808">Transferase</keyword>
<feature type="transmembrane region" description="Helical" evidence="5">
    <location>
        <begin position="51"/>
        <end position="71"/>
    </location>
</feature>
<evidence type="ECO:0000313" key="6">
    <source>
        <dbReference type="EMBL" id="SHI44833.1"/>
    </source>
</evidence>
<feature type="transmembrane region" description="Helical" evidence="5">
    <location>
        <begin position="215"/>
        <end position="238"/>
    </location>
</feature>
<keyword evidence="2 5" id="KW-0812">Transmembrane</keyword>
<dbReference type="Proteomes" id="UP000183954">
    <property type="component" value="Unassembled WGS sequence"/>
</dbReference>
<dbReference type="Pfam" id="PF01040">
    <property type="entry name" value="UbiA"/>
    <property type="match status" value="1"/>
</dbReference>
<feature type="transmembrane region" description="Helical" evidence="5">
    <location>
        <begin position="280"/>
        <end position="302"/>
    </location>
</feature>
<evidence type="ECO:0000256" key="1">
    <source>
        <dbReference type="ARBA" id="ARBA00004141"/>
    </source>
</evidence>
<keyword evidence="3 5" id="KW-1133">Transmembrane helix</keyword>
<dbReference type="InterPro" id="IPR000537">
    <property type="entry name" value="UbiA_prenyltransferase"/>
</dbReference>
<feature type="transmembrane region" description="Helical" evidence="5">
    <location>
        <begin position="145"/>
        <end position="163"/>
    </location>
</feature>
<feature type="transmembrane region" description="Helical" evidence="5">
    <location>
        <begin position="114"/>
        <end position="133"/>
    </location>
</feature>
<keyword evidence="4 5" id="KW-0472">Membrane</keyword>
<protein>
    <submittedName>
        <fullName evidence="6">UbiA prenyltransferase family protein</fullName>
    </submittedName>
</protein>
<reference evidence="7" key="1">
    <citation type="submission" date="2016-11" db="EMBL/GenBank/DDBJ databases">
        <authorList>
            <person name="Varghese N."/>
            <person name="Submissions S."/>
        </authorList>
    </citation>
    <scope>NUCLEOTIDE SEQUENCE [LARGE SCALE GENOMIC DNA]</scope>
    <source>
        <strain evidence="7">DSM 15449</strain>
    </source>
</reference>
<evidence type="ECO:0000256" key="4">
    <source>
        <dbReference type="ARBA" id="ARBA00023136"/>
    </source>
</evidence>
<feature type="transmembrane region" description="Helical" evidence="5">
    <location>
        <begin position="92"/>
        <end position="108"/>
    </location>
</feature>
<proteinExistence type="predicted"/>
<sequence length="303" mass="33909">MKSIGYSENSLVSKIGNLRALWQLIRPTQWNKNLFIFIGIIFSNQWSNSGLILRTILAVTAFSLVSSSVYIMNDLIDLERDRLHLIKRNRPLAAGLITPYIAKLLLYVCLTFGLVFGSIVSPITLAFLVAYFIQNIVYSKVLKHIVILDAFSISFGFMLRIFVGTWGLGIEPSRWLLLSGLMVTLFLGFGKRLAELNVMSARSVAQRPVLGNYNFGLLTQLIDITAGGVIISYSVYTVDPSTVALHQTTALIYTVPLVVYGIFRYLFLIHKGESGDPSGLVVRDPHIIITVCLWLLCVFWILN</sequence>
<comment type="subcellular location">
    <subcellularLocation>
        <location evidence="1">Membrane</location>
        <topology evidence="1">Multi-pass membrane protein</topology>
    </subcellularLocation>
</comment>
<name>A0A1M6B8P9_9FIRM</name>
<dbReference type="AlphaFoldDB" id="A0A1M6B8P9"/>
<dbReference type="NCBIfam" id="NF008977">
    <property type="entry name" value="PRK12324.1-2"/>
    <property type="match status" value="1"/>
</dbReference>
<dbReference type="STRING" id="1121420.SAMN02746098_04108"/>
<dbReference type="EMBL" id="FQXJ01000018">
    <property type="protein sequence ID" value="SHI44833.1"/>
    <property type="molecule type" value="Genomic_DNA"/>
</dbReference>
<dbReference type="RefSeq" id="WP_242947622.1">
    <property type="nucleotide sequence ID" value="NZ_FQXJ01000018.1"/>
</dbReference>